<gene>
    <name evidence="4" type="ORF">Airi01_075780</name>
</gene>
<dbReference type="Proteomes" id="UP001165135">
    <property type="component" value="Unassembled WGS sequence"/>
</dbReference>
<protein>
    <recommendedName>
        <fullName evidence="3">DUF4189 domain-containing protein</fullName>
    </recommendedName>
</protein>
<dbReference type="GO" id="GO:0005884">
    <property type="term" value="C:actin filament"/>
    <property type="evidence" value="ECO:0007669"/>
    <property type="project" value="TreeGrafter"/>
</dbReference>
<dbReference type="GO" id="GO:0030041">
    <property type="term" value="P:actin filament polymerization"/>
    <property type="evidence" value="ECO:0007669"/>
    <property type="project" value="TreeGrafter"/>
</dbReference>
<evidence type="ECO:0000259" key="3">
    <source>
        <dbReference type="Pfam" id="PF13827"/>
    </source>
</evidence>
<feature type="compositionally biased region" description="Pro residues" evidence="1">
    <location>
        <begin position="453"/>
        <end position="476"/>
    </location>
</feature>
<feature type="domain" description="DUF4189" evidence="3">
    <location>
        <begin position="478"/>
        <end position="554"/>
    </location>
</feature>
<dbReference type="SUPFAM" id="SSF56112">
    <property type="entry name" value="Protein kinase-like (PK-like)"/>
    <property type="match status" value="1"/>
</dbReference>
<keyword evidence="2" id="KW-0812">Transmembrane</keyword>
<feature type="transmembrane region" description="Helical" evidence="2">
    <location>
        <begin position="392"/>
        <end position="412"/>
    </location>
</feature>
<dbReference type="EMBL" id="BSTJ01000011">
    <property type="protein sequence ID" value="GLY79311.1"/>
    <property type="molecule type" value="Genomic_DNA"/>
</dbReference>
<sequence length="568" mass="59078">MVFSLDNGSGAVYQVEDAPFNPPGGRARLHLCRDHAGRERVAKLYPAPVADPQAAESIRAAAARGAAVVTGAEAAGTVAEAADTSINFPVDVLVDRQAVVGVVLPFVPRPFRYDDGRPRTLDHLWTSPAGPPPAAFRVGVLLRVCEIFAVLEDAGLVHGGVSPENLLWRPDRPHAYLIGCDGLRPAGSPGTRGAGAPGFADPRWITHRIAAHDEHSDRYGLAVLVHHCLLPGSPPPALAGDAWHRPTDLPGEFDPRLRALFDRAFGDPYATDARPSAAEWRDTLRGVFFGENGTSPRGDALAMLDRHGRRFGDNAPPPAMAGGPWPGMAPLPPGPPIPPGPLPPGPPLPAGSPMPPGPLGPPPPPGPPGPPYGPGPYPGPMRPAAPSGARTAAIVLAPIVAVAVIVLGIVALQSGGGTKSALSTPYPLPDSATSTPDADPTSPYPDPTTSAPYPDPTTAPPETDPTTPYEPPPPPEHWGAIAVAHDGSLGKSWDYGSESGAKRRAMNECPRSGCKVLVTFVNACGAVAFNPRTNRYWGGRGSTKAAAERNAISNAGGGHWITWVCTTR</sequence>
<dbReference type="PANTHER" id="PTHR45691:SF1">
    <property type="entry name" value="FH2 DOMAIN-CONTAINING PROTEIN 1-RELATED"/>
    <property type="match status" value="1"/>
</dbReference>
<dbReference type="InterPro" id="IPR025240">
    <property type="entry name" value="DUF4189"/>
</dbReference>
<dbReference type="AlphaFoldDB" id="A0A9W6VV30"/>
<dbReference type="Gene3D" id="1.10.510.10">
    <property type="entry name" value="Transferase(Phosphotransferase) domain 1"/>
    <property type="match status" value="1"/>
</dbReference>
<name>A0A9W6VV30_9ACTN</name>
<dbReference type="Pfam" id="PF13827">
    <property type="entry name" value="DUF4189"/>
    <property type="match status" value="1"/>
</dbReference>
<feature type="compositionally biased region" description="Pro residues" evidence="1">
    <location>
        <begin position="327"/>
        <end position="383"/>
    </location>
</feature>
<keyword evidence="2" id="KW-1133">Transmembrane helix</keyword>
<keyword evidence="2" id="KW-0472">Membrane</keyword>
<evidence type="ECO:0000256" key="1">
    <source>
        <dbReference type="SAM" id="MobiDB-lite"/>
    </source>
</evidence>
<dbReference type="PRINTS" id="PR01217">
    <property type="entry name" value="PRICHEXTENSN"/>
</dbReference>
<evidence type="ECO:0000313" key="4">
    <source>
        <dbReference type="EMBL" id="GLY79311.1"/>
    </source>
</evidence>
<reference evidence="4" key="1">
    <citation type="submission" date="2023-03" db="EMBL/GenBank/DDBJ databases">
        <title>Actinoallomurus iriomotensis NBRC 103681.</title>
        <authorList>
            <person name="Ichikawa N."/>
            <person name="Sato H."/>
            <person name="Tonouchi N."/>
        </authorList>
    </citation>
    <scope>NUCLEOTIDE SEQUENCE</scope>
    <source>
        <strain evidence="4">NBRC 103681</strain>
    </source>
</reference>
<evidence type="ECO:0000256" key="2">
    <source>
        <dbReference type="SAM" id="Phobius"/>
    </source>
</evidence>
<comment type="caution">
    <text evidence="4">The sequence shown here is derived from an EMBL/GenBank/DDBJ whole genome shotgun (WGS) entry which is preliminary data.</text>
</comment>
<accession>A0A9W6VV30</accession>
<feature type="region of interest" description="Disordered" evidence="1">
    <location>
        <begin position="308"/>
        <end position="386"/>
    </location>
</feature>
<dbReference type="InterPro" id="IPR011009">
    <property type="entry name" value="Kinase-like_dom_sf"/>
</dbReference>
<organism evidence="4 5">
    <name type="scientific">Actinoallomurus iriomotensis</name>
    <dbReference type="NCBI Taxonomy" id="478107"/>
    <lineage>
        <taxon>Bacteria</taxon>
        <taxon>Bacillati</taxon>
        <taxon>Actinomycetota</taxon>
        <taxon>Actinomycetes</taxon>
        <taxon>Streptosporangiales</taxon>
        <taxon>Thermomonosporaceae</taxon>
        <taxon>Actinoallomurus</taxon>
    </lineage>
</organism>
<proteinExistence type="predicted"/>
<evidence type="ECO:0000313" key="5">
    <source>
        <dbReference type="Proteomes" id="UP001165135"/>
    </source>
</evidence>
<feature type="region of interest" description="Disordered" evidence="1">
    <location>
        <begin position="415"/>
        <end position="480"/>
    </location>
</feature>
<dbReference type="InterPro" id="IPR051412">
    <property type="entry name" value="Formin_Homology_Diaphanous_sf"/>
</dbReference>
<feature type="compositionally biased region" description="Low complexity" evidence="1">
    <location>
        <begin position="429"/>
        <end position="452"/>
    </location>
</feature>
<dbReference type="PANTHER" id="PTHR45691">
    <property type="entry name" value="PROTEIN DIAPHANOUS"/>
    <property type="match status" value="1"/>
</dbReference>
<dbReference type="RefSeq" id="WP_285630565.1">
    <property type="nucleotide sequence ID" value="NZ_BSTJ01000011.1"/>
</dbReference>